<evidence type="ECO:0000313" key="3">
    <source>
        <dbReference type="Proteomes" id="UP000324222"/>
    </source>
</evidence>
<keyword evidence="3" id="KW-1185">Reference proteome</keyword>
<dbReference type="Proteomes" id="UP000324222">
    <property type="component" value="Unassembled WGS sequence"/>
</dbReference>
<sequence length="50" mass="5658">MQPLVEVSLGEEQHPVDPEQETNTDFQKQGCHAFYADLFQEPHISSLGET</sequence>
<gene>
    <name evidence="2" type="ORF">E2C01_089716</name>
</gene>
<comment type="caution">
    <text evidence="2">The sequence shown here is derived from an EMBL/GenBank/DDBJ whole genome shotgun (WGS) entry which is preliminary data.</text>
</comment>
<evidence type="ECO:0000256" key="1">
    <source>
        <dbReference type="SAM" id="MobiDB-lite"/>
    </source>
</evidence>
<proteinExistence type="predicted"/>
<protein>
    <submittedName>
        <fullName evidence="2">Uncharacterized protein</fullName>
    </submittedName>
</protein>
<accession>A0A5B7JEB3</accession>
<reference evidence="2 3" key="1">
    <citation type="submission" date="2019-05" db="EMBL/GenBank/DDBJ databases">
        <title>Another draft genome of Portunus trituberculatus and its Hox gene families provides insights of decapod evolution.</title>
        <authorList>
            <person name="Jeong J.-H."/>
            <person name="Song I."/>
            <person name="Kim S."/>
            <person name="Choi T."/>
            <person name="Kim D."/>
            <person name="Ryu S."/>
            <person name="Kim W."/>
        </authorList>
    </citation>
    <scope>NUCLEOTIDE SEQUENCE [LARGE SCALE GENOMIC DNA]</scope>
    <source>
        <tissue evidence="2">Muscle</tissue>
    </source>
</reference>
<organism evidence="2 3">
    <name type="scientific">Portunus trituberculatus</name>
    <name type="common">Swimming crab</name>
    <name type="synonym">Neptunus trituberculatus</name>
    <dbReference type="NCBI Taxonomy" id="210409"/>
    <lineage>
        <taxon>Eukaryota</taxon>
        <taxon>Metazoa</taxon>
        <taxon>Ecdysozoa</taxon>
        <taxon>Arthropoda</taxon>
        <taxon>Crustacea</taxon>
        <taxon>Multicrustacea</taxon>
        <taxon>Malacostraca</taxon>
        <taxon>Eumalacostraca</taxon>
        <taxon>Eucarida</taxon>
        <taxon>Decapoda</taxon>
        <taxon>Pleocyemata</taxon>
        <taxon>Brachyura</taxon>
        <taxon>Eubrachyura</taxon>
        <taxon>Portunoidea</taxon>
        <taxon>Portunidae</taxon>
        <taxon>Portuninae</taxon>
        <taxon>Portunus</taxon>
    </lineage>
</organism>
<name>A0A5B7JEB3_PORTR</name>
<feature type="region of interest" description="Disordered" evidence="1">
    <location>
        <begin position="1"/>
        <end position="25"/>
    </location>
</feature>
<dbReference type="EMBL" id="VSRR010099039">
    <property type="protein sequence ID" value="MPC94542.1"/>
    <property type="molecule type" value="Genomic_DNA"/>
</dbReference>
<evidence type="ECO:0000313" key="2">
    <source>
        <dbReference type="EMBL" id="MPC94542.1"/>
    </source>
</evidence>
<dbReference type="OrthoDB" id="19988at2759"/>
<dbReference type="AlphaFoldDB" id="A0A5B7JEB3"/>